<evidence type="ECO:0000256" key="1">
    <source>
        <dbReference type="ARBA" id="ARBA00022527"/>
    </source>
</evidence>
<reference key="1">
    <citation type="journal article" date="2007" name="Nature">
        <title>The medaka draft genome and insights into vertebrate genome evolution.</title>
        <authorList>
            <person name="Kasahara M."/>
            <person name="Naruse K."/>
            <person name="Sasaki S."/>
            <person name="Nakatani Y."/>
            <person name="Qu W."/>
            <person name="Ahsan B."/>
            <person name="Yamada T."/>
            <person name="Nagayasu Y."/>
            <person name="Doi K."/>
            <person name="Kasai Y."/>
            <person name="Jindo T."/>
            <person name="Kobayashi D."/>
            <person name="Shimada A."/>
            <person name="Toyoda A."/>
            <person name="Kuroki Y."/>
            <person name="Fujiyama A."/>
            <person name="Sasaki T."/>
            <person name="Shimizu A."/>
            <person name="Asakawa S."/>
            <person name="Shimizu N."/>
            <person name="Hashimoto S."/>
            <person name="Yang J."/>
            <person name="Lee Y."/>
            <person name="Matsushima K."/>
            <person name="Sugano S."/>
            <person name="Sakaizumi M."/>
            <person name="Narita T."/>
            <person name="Ohishi K."/>
            <person name="Haga S."/>
            <person name="Ohta F."/>
            <person name="Nomoto H."/>
            <person name="Nogata K."/>
            <person name="Morishita T."/>
            <person name="Endo T."/>
            <person name="Shin-I T."/>
            <person name="Takeda H."/>
            <person name="Morishita S."/>
            <person name="Kohara Y."/>
        </authorList>
    </citation>
    <scope>NUCLEOTIDE SEQUENCE [LARGE SCALE GENOMIC DNA]</scope>
    <source>
        <strain>Hd-rR</strain>
    </source>
</reference>
<proteinExistence type="predicted"/>
<reference evidence="7" key="3">
    <citation type="submission" date="2025-08" db="UniProtKB">
        <authorList>
            <consortium name="Ensembl"/>
        </authorList>
    </citation>
    <scope>IDENTIFICATION</scope>
    <source>
        <strain evidence="7">HSOK</strain>
    </source>
</reference>
<dbReference type="PANTHER" id="PTHR24342:SF21">
    <property type="entry name" value="TRIO RHO GUANINE NUCLEOTIDE EXCHANGE FACTOR"/>
    <property type="match status" value="1"/>
</dbReference>
<dbReference type="SUPFAM" id="SSF56112">
    <property type="entry name" value="Protein kinase-like (PK-like)"/>
    <property type="match status" value="1"/>
</dbReference>
<keyword evidence="2" id="KW-0808">Transferase</keyword>
<dbReference type="InterPro" id="IPR011009">
    <property type="entry name" value="Kinase-like_dom_sf"/>
</dbReference>
<organism evidence="7 8">
    <name type="scientific">Oryzias latipes</name>
    <name type="common">Japanese rice fish</name>
    <name type="synonym">Japanese killifish</name>
    <dbReference type="NCBI Taxonomy" id="8090"/>
    <lineage>
        <taxon>Eukaryota</taxon>
        <taxon>Metazoa</taxon>
        <taxon>Chordata</taxon>
        <taxon>Craniata</taxon>
        <taxon>Vertebrata</taxon>
        <taxon>Euteleostomi</taxon>
        <taxon>Actinopterygii</taxon>
        <taxon>Neopterygii</taxon>
        <taxon>Teleostei</taxon>
        <taxon>Neoteleostei</taxon>
        <taxon>Acanthomorphata</taxon>
        <taxon>Ovalentaria</taxon>
        <taxon>Atherinomorphae</taxon>
        <taxon>Beloniformes</taxon>
        <taxon>Adrianichthyidae</taxon>
        <taxon>Oryziinae</taxon>
        <taxon>Oryzias</taxon>
    </lineage>
</organism>
<dbReference type="PANTHER" id="PTHR24342">
    <property type="entry name" value="SERINE/THREONINE-PROTEIN KINASE 17"/>
    <property type="match status" value="1"/>
</dbReference>
<dbReference type="Proteomes" id="UP000265200">
    <property type="component" value="Chromosome 11"/>
</dbReference>
<evidence type="ECO:0000259" key="6">
    <source>
        <dbReference type="PROSITE" id="PS50011"/>
    </source>
</evidence>
<dbReference type="AlphaFoldDB" id="A0A3P9J1U1"/>
<evidence type="ECO:0000256" key="5">
    <source>
        <dbReference type="ARBA" id="ARBA00022840"/>
    </source>
</evidence>
<evidence type="ECO:0000256" key="2">
    <source>
        <dbReference type="ARBA" id="ARBA00022679"/>
    </source>
</evidence>
<dbReference type="Gene3D" id="3.30.200.20">
    <property type="entry name" value="Phosphorylase Kinase, domain 1"/>
    <property type="match status" value="1"/>
</dbReference>
<evidence type="ECO:0000313" key="8">
    <source>
        <dbReference type="Proteomes" id="UP000265200"/>
    </source>
</evidence>
<feature type="domain" description="Protein kinase" evidence="6">
    <location>
        <begin position="13"/>
        <end position="88"/>
    </location>
</feature>
<evidence type="ECO:0000256" key="3">
    <source>
        <dbReference type="ARBA" id="ARBA00022741"/>
    </source>
</evidence>
<dbReference type="InterPro" id="IPR000719">
    <property type="entry name" value="Prot_kinase_dom"/>
</dbReference>
<dbReference type="GO" id="GO:0005524">
    <property type="term" value="F:ATP binding"/>
    <property type="evidence" value="ECO:0007669"/>
    <property type="project" value="UniProtKB-KW"/>
</dbReference>
<dbReference type="Ensembl" id="ENSORLT00015003522.1">
    <property type="protein sequence ID" value="ENSORLP00015026197.1"/>
    <property type="gene ID" value="ENSORLG00015007685.1"/>
</dbReference>
<protein>
    <recommendedName>
        <fullName evidence="6">Protein kinase domain-containing protein</fullName>
    </recommendedName>
</protein>
<evidence type="ECO:0000256" key="4">
    <source>
        <dbReference type="ARBA" id="ARBA00022777"/>
    </source>
</evidence>
<dbReference type="Pfam" id="PF00069">
    <property type="entry name" value="Pkinase"/>
    <property type="match status" value="1"/>
</dbReference>
<keyword evidence="4" id="KW-0418">Kinase</keyword>
<reference evidence="7" key="4">
    <citation type="submission" date="2025-09" db="UniProtKB">
        <authorList>
            <consortium name="Ensembl"/>
        </authorList>
    </citation>
    <scope>IDENTIFICATION</scope>
    <source>
        <strain evidence="7">HSOK</strain>
    </source>
</reference>
<evidence type="ECO:0000313" key="7">
    <source>
        <dbReference type="Ensembl" id="ENSORLP00015026197.1"/>
    </source>
</evidence>
<keyword evidence="1" id="KW-0723">Serine/threonine-protein kinase</keyword>
<keyword evidence="3" id="KW-0547">Nucleotide-binding</keyword>
<name>A0A3P9J1U1_ORYLA</name>
<reference evidence="7 8" key="2">
    <citation type="submission" date="2017-04" db="EMBL/GenBank/DDBJ databases">
        <title>CpG methylation of centromeres and impact of large insertions on vertebrate speciation.</title>
        <authorList>
            <person name="Ichikawa K."/>
            <person name="Yoshimura J."/>
            <person name="Morishita S."/>
        </authorList>
    </citation>
    <scope>NUCLEOTIDE SEQUENCE</scope>
    <source>
        <strain evidence="7 8">HSOK</strain>
    </source>
</reference>
<dbReference type="GO" id="GO:0004674">
    <property type="term" value="F:protein serine/threonine kinase activity"/>
    <property type="evidence" value="ECO:0007669"/>
    <property type="project" value="UniProtKB-KW"/>
</dbReference>
<sequence>ENRRATGTAFIVKLKLPLVIRGRFSVVKRCDHRSTNRSVAVKHINKKLMRRDQVTQELNLLWRLKHPHIVSLLDIFETSSSYALVLEL</sequence>
<dbReference type="PROSITE" id="PS50011">
    <property type="entry name" value="PROTEIN_KINASE_DOM"/>
    <property type="match status" value="1"/>
</dbReference>
<keyword evidence="5" id="KW-0067">ATP-binding</keyword>
<accession>A0A3P9J1U1</accession>